<proteinExistence type="predicted"/>
<dbReference type="SUPFAM" id="SSF52091">
    <property type="entry name" value="SpoIIaa-like"/>
    <property type="match status" value="1"/>
</dbReference>
<gene>
    <name evidence="7" type="ORF">ACERK3_08340</name>
</gene>
<evidence type="ECO:0000256" key="1">
    <source>
        <dbReference type="ARBA" id="ARBA00004141"/>
    </source>
</evidence>
<evidence type="ECO:0000259" key="6">
    <source>
        <dbReference type="PROSITE" id="PS50801"/>
    </source>
</evidence>
<evidence type="ECO:0000313" key="7">
    <source>
        <dbReference type="EMBL" id="MFA9478303.1"/>
    </source>
</evidence>
<dbReference type="EMBL" id="JBGUBD010000004">
    <property type="protein sequence ID" value="MFA9478303.1"/>
    <property type="molecule type" value="Genomic_DNA"/>
</dbReference>
<reference evidence="7 8" key="1">
    <citation type="submission" date="2024-08" db="EMBL/GenBank/DDBJ databases">
        <title>Whole-genome sequencing of halo(alkali)philic microorganisms from hypersaline lakes.</title>
        <authorList>
            <person name="Sorokin D.Y."/>
            <person name="Merkel A.Y."/>
            <person name="Messina E."/>
            <person name="Yakimov M."/>
        </authorList>
    </citation>
    <scope>NUCLEOTIDE SEQUENCE [LARGE SCALE GENOMIC DNA]</scope>
    <source>
        <strain evidence="7 8">AB-hyl4</strain>
    </source>
</reference>
<dbReference type="CDD" id="cd07042">
    <property type="entry name" value="STAS_SulP_like_sulfate_transporter"/>
    <property type="match status" value="1"/>
</dbReference>
<dbReference type="InterPro" id="IPR001902">
    <property type="entry name" value="SLC26A/SulP_fam"/>
</dbReference>
<name>A0ABV4U3X3_9BACT</name>
<dbReference type="RefSeq" id="WP_425345226.1">
    <property type="nucleotide sequence ID" value="NZ_JBGUBD010000004.1"/>
</dbReference>
<dbReference type="InterPro" id="IPR036513">
    <property type="entry name" value="STAS_dom_sf"/>
</dbReference>
<feature type="transmembrane region" description="Helical" evidence="5">
    <location>
        <begin position="337"/>
        <end position="359"/>
    </location>
</feature>
<dbReference type="InterPro" id="IPR011547">
    <property type="entry name" value="SLC26A/SulP_dom"/>
</dbReference>
<evidence type="ECO:0000256" key="4">
    <source>
        <dbReference type="ARBA" id="ARBA00023136"/>
    </source>
</evidence>
<feature type="transmembrane region" description="Helical" evidence="5">
    <location>
        <begin position="194"/>
        <end position="211"/>
    </location>
</feature>
<keyword evidence="2 5" id="KW-0812">Transmembrane</keyword>
<evidence type="ECO:0000256" key="2">
    <source>
        <dbReference type="ARBA" id="ARBA00022692"/>
    </source>
</evidence>
<dbReference type="Pfam" id="PF00916">
    <property type="entry name" value="Sulfate_transp"/>
    <property type="match status" value="1"/>
</dbReference>
<evidence type="ECO:0000313" key="8">
    <source>
        <dbReference type="Proteomes" id="UP001575105"/>
    </source>
</evidence>
<dbReference type="PANTHER" id="PTHR11814">
    <property type="entry name" value="SULFATE TRANSPORTER"/>
    <property type="match status" value="1"/>
</dbReference>
<feature type="transmembrane region" description="Helical" evidence="5">
    <location>
        <begin position="400"/>
        <end position="430"/>
    </location>
</feature>
<dbReference type="InterPro" id="IPR002645">
    <property type="entry name" value="STAS_dom"/>
</dbReference>
<comment type="subcellular location">
    <subcellularLocation>
        <location evidence="1">Membrane</location>
        <topology evidence="1">Multi-pass membrane protein</topology>
    </subcellularLocation>
</comment>
<protein>
    <submittedName>
        <fullName evidence="7">SulP family inorganic anion transporter</fullName>
    </submittedName>
</protein>
<feature type="transmembrane region" description="Helical" evidence="5">
    <location>
        <begin position="269"/>
        <end position="288"/>
    </location>
</feature>
<dbReference type="PROSITE" id="PS50801">
    <property type="entry name" value="STAS"/>
    <property type="match status" value="1"/>
</dbReference>
<keyword evidence="8" id="KW-1185">Reference proteome</keyword>
<dbReference type="Proteomes" id="UP001575105">
    <property type="component" value="Unassembled WGS sequence"/>
</dbReference>
<evidence type="ECO:0000256" key="3">
    <source>
        <dbReference type="ARBA" id="ARBA00022989"/>
    </source>
</evidence>
<keyword evidence="4 5" id="KW-0472">Membrane</keyword>
<feature type="transmembrane region" description="Helical" evidence="5">
    <location>
        <begin position="144"/>
        <end position="168"/>
    </location>
</feature>
<sequence>MTNLRNSLITPILRPIHRLSHTVRHYSLATARADGLAGLTVAVVAIPQSMAYAIIAGVPPVYGIYTLIFYALIGSLLSSQPLLALGPINTQSLLVASIVMRLVDPGNEALYVQMVLALALIKGVLQFAMAGARLGNMVRYVSQSVIVGFTAGAGILIAAGQIGGFLGFRVDRGEVTWPGLLGIAQGLSNHLHEINPWAVALGLLALAVVIGSRAISVLMPGPLLAIVITAAIVWTMGWTEADMTLIGAIPAGLPAPSMPSFSLSDVETLFAGALALALLGLIEVYAIGKATAARRGGERISANQELFAQGVVNTAGSFLSCIPGSASFGRTALAEYAGARTAFAGIYNGLFVLVIFLLFAPAARYVPMTAIAAVLFVIAWSLIDWAYIRRLLHSQRADAMVCLGTLVATLIVPLAYAVFIGIFLNIALYLRRASQLHIAEMVRTPGGPFVERPVRDRAGQKKVMFLQVEGDLFFGLADELQDRLTSVANSGARVVILRLKRTHSLDATVLSVLERFVQQMQRKGGHVLLCGLRPELYDRLKAFGLVKLIGEDNVFPAEYGVFTSAKRAMHRAKILVGASLDVDRELTEVEETEEWAYEI</sequence>
<evidence type="ECO:0000256" key="5">
    <source>
        <dbReference type="SAM" id="Phobius"/>
    </source>
</evidence>
<accession>A0ABV4U3X3</accession>
<feature type="domain" description="STAS" evidence="6">
    <location>
        <begin position="463"/>
        <end position="572"/>
    </location>
</feature>
<feature type="transmembrane region" description="Helical" evidence="5">
    <location>
        <begin position="223"/>
        <end position="249"/>
    </location>
</feature>
<feature type="transmembrane region" description="Helical" evidence="5">
    <location>
        <begin position="365"/>
        <end position="388"/>
    </location>
</feature>
<dbReference type="Gene3D" id="3.30.750.24">
    <property type="entry name" value="STAS domain"/>
    <property type="match status" value="1"/>
</dbReference>
<organism evidence="7 8">
    <name type="scientific">Natronomicrosphaera hydrolytica</name>
    <dbReference type="NCBI Taxonomy" id="3242702"/>
    <lineage>
        <taxon>Bacteria</taxon>
        <taxon>Pseudomonadati</taxon>
        <taxon>Planctomycetota</taxon>
        <taxon>Phycisphaerae</taxon>
        <taxon>Phycisphaerales</taxon>
        <taxon>Phycisphaeraceae</taxon>
        <taxon>Natronomicrosphaera</taxon>
    </lineage>
</organism>
<dbReference type="Pfam" id="PF01740">
    <property type="entry name" value="STAS"/>
    <property type="match status" value="1"/>
</dbReference>
<keyword evidence="3 5" id="KW-1133">Transmembrane helix</keyword>
<feature type="transmembrane region" description="Helical" evidence="5">
    <location>
        <begin position="50"/>
        <end position="73"/>
    </location>
</feature>
<feature type="transmembrane region" description="Helical" evidence="5">
    <location>
        <begin position="109"/>
        <end position="132"/>
    </location>
</feature>
<comment type="caution">
    <text evidence="7">The sequence shown here is derived from an EMBL/GenBank/DDBJ whole genome shotgun (WGS) entry which is preliminary data.</text>
</comment>